<organism evidence="2 3">
    <name type="scientific">Bimuria novae-zelandiae CBS 107.79</name>
    <dbReference type="NCBI Taxonomy" id="1447943"/>
    <lineage>
        <taxon>Eukaryota</taxon>
        <taxon>Fungi</taxon>
        <taxon>Dikarya</taxon>
        <taxon>Ascomycota</taxon>
        <taxon>Pezizomycotina</taxon>
        <taxon>Dothideomycetes</taxon>
        <taxon>Pleosporomycetidae</taxon>
        <taxon>Pleosporales</taxon>
        <taxon>Massarineae</taxon>
        <taxon>Didymosphaeriaceae</taxon>
        <taxon>Bimuria</taxon>
    </lineage>
</organism>
<evidence type="ECO:0000313" key="2">
    <source>
        <dbReference type="EMBL" id="KAF1978023.1"/>
    </source>
</evidence>
<reference evidence="2" key="1">
    <citation type="journal article" date="2020" name="Stud. Mycol.">
        <title>101 Dothideomycetes genomes: a test case for predicting lifestyles and emergence of pathogens.</title>
        <authorList>
            <person name="Haridas S."/>
            <person name="Albert R."/>
            <person name="Binder M."/>
            <person name="Bloem J."/>
            <person name="Labutti K."/>
            <person name="Salamov A."/>
            <person name="Andreopoulos B."/>
            <person name="Baker S."/>
            <person name="Barry K."/>
            <person name="Bills G."/>
            <person name="Bluhm B."/>
            <person name="Cannon C."/>
            <person name="Castanera R."/>
            <person name="Culley D."/>
            <person name="Daum C."/>
            <person name="Ezra D."/>
            <person name="Gonzalez J."/>
            <person name="Henrissat B."/>
            <person name="Kuo A."/>
            <person name="Liang C."/>
            <person name="Lipzen A."/>
            <person name="Lutzoni F."/>
            <person name="Magnuson J."/>
            <person name="Mondo S."/>
            <person name="Nolan M."/>
            <person name="Ohm R."/>
            <person name="Pangilinan J."/>
            <person name="Park H.-J."/>
            <person name="Ramirez L."/>
            <person name="Alfaro M."/>
            <person name="Sun H."/>
            <person name="Tritt A."/>
            <person name="Yoshinaga Y."/>
            <person name="Zwiers L.-H."/>
            <person name="Turgeon B."/>
            <person name="Goodwin S."/>
            <person name="Spatafora J."/>
            <person name="Crous P."/>
            <person name="Grigoriev I."/>
        </authorList>
    </citation>
    <scope>NUCLEOTIDE SEQUENCE</scope>
    <source>
        <strain evidence="2">CBS 107.79</strain>
    </source>
</reference>
<feature type="region of interest" description="Disordered" evidence="1">
    <location>
        <begin position="121"/>
        <end position="174"/>
    </location>
</feature>
<proteinExistence type="predicted"/>
<feature type="region of interest" description="Disordered" evidence="1">
    <location>
        <begin position="1"/>
        <end position="109"/>
    </location>
</feature>
<sequence>MVDLRAVSTPSLPLTPTSPTLQTSQDSFPFPTAEPKRGRQNFYNHNSQSEFFDRQTPCGSMEQSPYSSDTSRNSSRHRVSQWPDRHHVVRKADRSSRARSSLTPDGRPYVAKADVTFDSFLAPHASGKGETHRDSQYVKKGREPRSFSRRLSKMPSMPQLKKRASQAFSFSQKD</sequence>
<feature type="compositionally biased region" description="Polar residues" evidence="1">
    <location>
        <begin position="41"/>
        <end position="50"/>
    </location>
</feature>
<dbReference type="AlphaFoldDB" id="A0A6A5VK31"/>
<keyword evidence="3" id="KW-1185">Reference proteome</keyword>
<dbReference type="Proteomes" id="UP000800036">
    <property type="component" value="Unassembled WGS sequence"/>
</dbReference>
<protein>
    <submittedName>
        <fullName evidence="2">Uncharacterized protein</fullName>
    </submittedName>
</protein>
<feature type="compositionally biased region" description="Basic and acidic residues" evidence="1">
    <location>
        <begin position="83"/>
        <end position="96"/>
    </location>
</feature>
<dbReference type="OrthoDB" id="3769170at2759"/>
<evidence type="ECO:0000256" key="1">
    <source>
        <dbReference type="SAM" id="MobiDB-lite"/>
    </source>
</evidence>
<accession>A0A6A5VK31</accession>
<dbReference type="EMBL" id="ML976661">
    <property type="protein sequence ID" value="KAF1978023.1"/>
    <property type="molecule type" value="Genomic_DNA"/>
</dbReference>
<feature type="compositionally biased region" description="Polar residues" evidence="1">
    <location>
        <begin position="57"/>
        <end position="73"/>
    </location>
</feature>
<feature type="compositionally biased region" description="Basic and acidic residues" evidence="1">
    <location>
        <begin position="127"/>
        <end position="146"/>
    </location>
</feature>
<feature type="compositionally biased region" description="Low complexity" evidence="1">
    <location>
        <begin position="8"/>
        <end position="25"/>
    </location>
</feature>
<gene>
    <name evidence="2" type="ORF">BU23DRAFT_550141</name>
</gene>
<evidence type="ECO:0000313" key="3">
    <source>
        <dbReference type="Proteomes" id="UP000800036"/>
    </source>
</evidence>
<name>A0A6A5VK31_9PLEO</name>